<dbReference type="Proteomes" id="UP000008922">
    <property type="component" value="Chromosome"/>
</dbReference>
<dbReference type="InterPro" id="IPR036249">
    <property type="entry name" value="Thioredoxin-like_sf"/>
</dbReference>
<dbReference type="AlphaFoldDB" id="E8N6D6"/>
<keyword evidence="3" id="KW-1185">Reference proteome</keyword>
<name>E8N6D6_ANATU</name>
<dbReference type="STRING" id="926569.ANT_19740"/>
<dbReference type="SUPFAM" id="SSF52833">
    <property type="entry name" value="Thioredoxin-like"/>
    <property type="match status" value="1"/>
</dbReference>
<sequence length="105" mass="11969">MRQDYQKFVERGAEIIAIGPDGPNAFRKYWQENKIPFPGCADLRSRVANRYDQEVSLLKFGRMPALFIVDKQGMIRYSHYGDSMADIPSNESILNLLAELTAEPS</sequence>
<evidence type="ECO:0000313" key="3">
    <source>
        <dbReference type="Proteomes" id="UP000008922"/>
    </source>
</evidence>
<dbReference type="Pfam" id="PF00578">
    <property type="entry name" value="AhpC-TSA"/>
    <property type="match status" value="1"/>
</dbReference>
<dbReference type="EMBL" id="AP012029">
    <property type="protein sequence ID" value="BAJ64000.1"/>
    <property type="molecule type" value="Genomic_DNA"/>
</dbReference>
<evidence type="ECO:0000313" key="2">
    <source>
        <dbReference type="EMBL" id="BAJ64000.1"/>
    </source>
</evidence>
<dbReference type="GO" id="GO:0016491">
    <property type="term" value="F:oxidoreductase activity"/>
    <property type="evidence" value="ECO:0007669"/>
    <property type="project" value="InterPro"/>
</dbReference>
<protein>
    <recommendedName>
        <fullName evidence="1">Alkyl hydroperoxide reductase subunit C/ Thiol specific antioxidant domain-containing protein</fullName>
    </recommendedName>
</protein>
<gene>
    <name evidence="2" type="ordered locus">ANT_19740</name>
</gene>
<reference evidence="2 3" key="1">
    <citation type="submission" date="2010-12" db="EMBL/GenBank/DDBJ databases">
        <title>Whole genome sequence of Anaerolinea thermophila UNI-1.</title>
        <authorList>
            <person name="Narita-Yamada S."/>
            <person name="Kishi E."/>
            <person name="Watanabe Y."/>
            <person name="Takasaki K."/>
            <person name="Ankai A."/>
            <person name="Oguchi A."/>
            <person name="Fukui S."/>
            <person name="Takahashi M."/>
            <person name="Yashiro I."/>
            <person name="Hosoyama A."/>
            <person name="Sekiguchi Y."/>
            <person name="Hanada S."/>
            <person name="Fujita N."/>
        </authorList>
    </citation>
    <scope>NUCLEOTIDE SEQUENCE [LARGE SCALE GENOMIC DNA]</scope>
    <source>
        <strain evidence="3">DSM 14523 / JCM 11388 / NBRC 100420 / UNI-1</strain>
    </source>
</reference>
<feature type="domain" description="Alkyl hydroperoxide reductase subunit C/ Thiol specific antioxidant" evidence="1">
    <location>
        <begin position="1"/>
        <end position="77"/>
    </location>
</feature>
<dbReference type="GO" id="GO:0016209">
    <property type="term" value="F:antioxidant activity"/>
    <property type="evidence" value="ECO:0007669"/>
    <property type="project" value="InterPro"/>
</dbReference>
<evidence type="ECO:0000259" key="1">
    <source>
        <dbReference type="Pfam" id="PF00578"/>
    </source>
</evidence>
<organism evidence="2 3">
    <name type="scientific">Anaerolinea thermophila (strain DSM 14523 / JCM 11388 / NBRC 100420 / UNI-1)</name>
    <dbReference type="NCBI Taxonomy" id="926569"/>
    <lineage>
        <taxon>Bacteria</taxon>
        <taxon>Bacillati</taxon>
        <taxon>Chloroflexota</taxon>
        <taxon>Anaerolineae</taxon>
        <taxon>Anaerolineales</taxon>
        <taxon>Anaerolineaceae</taxon>
        <taxon>Anaerolinea</taxon>
    </lineage>
</organism>
<accession>E8N6D6</accession>
<dbReference type="HOGENOM" id="CLU_177870_0_0_0"/>
<proteinExistence type="predicted"/>
<dbReference type="InParanoid" id="E8N6D6"/>
<dbReference type="InterPro" id="IPR000866">
    <property type="entry name" value="AhpC/TSA"/>
</dbReference>
<dbReference type="KEGG" id="atm:ANT_19740"/>
<dbReference type="eggNOG" id="COG0450">
    <property type="taxonomic scope" value="Bacteria"/>
</dbReference>
<dbReference type="Gene3D" id="3.40.30.10">
    <property type="entry name" value="Glutaredoxin"/>
    <property type="match status" value="1"/>
</dbReference>